<evidence type="ECO:0000313" key="3">
    <source>
        <dbReference type="EMBL" id="KAG1795989.1"/>
    </source>
</evidence>
<keyword evidence="4" id="KW-1185">Reference proteome</keyword>
<keyword evidence="2" id="KW-1133">Transmembrane helix</keyword>
<dbReference type="EMBL" id="JABBWE010000020">
    <property type="protein sequence ID" value="KAG1795989.1"/>
    <property type="molecule type" value="Genomic_DNA"/>
</dbReference>
<feature type="region of interest" description="Disordered" evidence="1">
    <location>
        <begin position="1"/>
        <end position="43"/>
    </location>
</feature>
<dbReference type="RefSeq" id="XP_041161642.1">
    <property type="nucleotide sequence ID" value="XM_041302661.1"/>
</dbReference>
<feature type="transmembrane region" description="Helical" evidence="2">
    <location>
        <begin position="127"/>
        <end position="149"/>
    </location>
</feature>
<dbReference type="Proteomes" id="UP000719766">
    <property type="component" value="Unassembled WGS sequence"/>
</dbReference>
<dbReference type="GeneID" id="64596425"/>
<dbReference type="OrthoDB" id="2628098at2759"/>
<evidence type="ECO:0000256" key="1">
    <source>
        <dbReference type="SAM" id="MobiDB-lite"/>
    </source>
</evidence>
<feature type="transmembrane region" description="Helical" evidence="2">
    <location>
        <begin position="185"/>
        <end position="205"/>
    </location>
</feature>
<feature type="compositionally biased region" description="Polar residues" evidence="1">
    <location>
        <begin position="15"/>
        <end position="30"/>
    </location>
</feature>
<proteinExistence type="predicted"/>
<comment type="caution">
    <text evidence="3">The sequence shown here is derived from an EMBL/GenBank/DDBJ whole genome shotgun (WGS) entry which is preliminary data.</text>
</comment>
<reference evidence="3" key="1">
    <citation type="journal article" date="2020" name="New Phytol.">
        <title>Comparative genomics reveals dynamic genome evolution in host specialist ectomycorrhizal fungi.</title>
        <authorList>
            <person name="Lofgren L.A."/>
            <person name="Nguyen N.H."/>
            <person name="Vilgalys R."/>
            <person name="Ruytinx J."/>
            <person name="Liao H.L."/>
            <person name="Branco S."/>
            <person name="Kuo A."/>
            <person name="LaButti K."/>
            <person name="Lipzen A."/>
            <person name="Andreopoulos W."/>
            <person name="Pangilinan J."/>
            <person name="Riley R."/>
            <person name="Hundley H."/>
            <person name="Na H."/>
            <person name="Barry K."/>
            <person name="Grigoriev I.V."/>
            <person name="Stajich J.E."/>
            <person name="Kennedy P.G."/>
        </authorList>
    </citation>
    <scope>NUCLEOTIDE SEQUENCE</scope>
    <source>
        <strain evidence="3">S12</strain>
    </source>
</reference>
<protein>
    <submittedName>
        <fullName evidence="3">Uncharacterized protein</fullName>
    </submittedName>
</protein>
<evidence type="ECO:0000256" key="2">
    <source>
        <dbReference type="SAM" id="Phobius"/>
    </source>
</evidence>
<gene>
    <name evidence="3" type="ORF">HD556DRAFT_1362154</name>
</gene>
<feature type="transmembrane region" description="Helical" evidence="2">
    <location>
        <begin position="243"/>
        <end position="265"/>
    </location>
</feature>
<evidence type="ECO:0000313" key="4">
    <source>
        <dbReference type="Proteomes" id="UP000719766"/>
    </source>
</evidence>
<keyword evidence="2" id="KW-0472">Membrane</keyword>
<keyword evidence="2" id="KW-0812">Transmembrane</keyword>
<feature type="transmembrane region" description="Helical" evidence="2">
    <location>
        <begin position="101"/>
        <end position="120"/>
    </location>
</feature>
<accession>A0A9P7ASX7</accession>
<sequence length="266" mass="30362">MYNTDPDSLVDIPSSFDTTTADAVSPSATHGESEKQLPDIPDSWKPPSDPYFQDLFTFICKFTFNKPDLDEVWQEVRKENGWKTYNNHMYDELAGLRRGQVLVLFASLACLMSSWAAKYLQGYSLEFYLVSLILSFILSSMGLLFQVLFGSSATLLESGDNCEEGQQSFVVERCYVLFHVCQFRMARFLLAYSFGCLAGALCIIVPRTHIFASLMATVTIGRFLDATFMKDQSKLTLLYYRRFGYVWFGILVHYLLWHSIAIHTIP</sequence>
<organism evidence="3 4">
    <name type="scientific">Suillus plorans</name>
    <dbReference type="NCBI Taxonomy" id="116603"/>
    <lineage>
        <taxon>Eukaryota</taxon>
        <taxon>Fungi</taxon>
        <taxon>Dikarya</taxon>
        <taxon>Basidiomycota</taxon>
        <taxon>Agaricomycotina</taxon>
        <taxon>Agaricomycetes</taxon>
        <taxon>Agaricomycetidae</taxon>
        <taxon>Boletales</taxon>
        <taxon>Suillineae</taxon>
        <taxon>Suillaceae</taxon>
        <taxon>Suillus</taxon>
    </lineage>
</organism>
<dbReference type="AlphaFoldDB" id="A0A9P7ASX7"/>
<name>A0A9P7ASX7_9AGAM</name>